<accession>A0A1H9K524</accession>
<dbReference type="SUPFAM" id="SSF55797">
    <property type="entry name" value="PR-1-like"/>
    <property type="match status" value="1"/>
</dbReference>
<keyword evidence="3" id="KW-1185">Reference proteome</keyword>
<dbReference type="InterPro" id="IPR014044">
    <property type="entry name" value="CAP_dom"/>
</dbReference>
<dbReference type="InterPro" id="IPR035940">
    <property type="entry name" value="CAP_sf"/>
</dbReference>
<dbReference type="CDD" id="cd05379">
    <property type="entry name" value="CAP_bacterial"/>
    <property type="match status" value="1"/>
</dbReference>
<sequence>MKLLTKLSFLVIITVLSFSCSPESLDDKADALIENIEAPTPKSIELEILELINNHRLSKGMNPLKSMTIIKTTAFTHTDYMVDTQTVSHANFFTRSNYLKSNAGAKSVSENVAYGFSSAKSVVDAWMRSESHKKNIEGDFTDFEVSAEKDSDDKWYFTNIFIKK</sequence>
<dbReference type="Proteomes" id="UP000198999">
    <property type="component" value="Unassembled WGS sequence"/>
</dbReference>
<organism evidence="2 3">
    <name type="scientific">Hyunsoonleella jejuensis</name>
    <dbReference type="NCBI Taxonomy" id="419940"/>
    <lineage>
        <taxon>Bacteria</taxon>
        <taxon>Pseudomonadati</taxon>
        <taxon>Bacteroidota</taxon>
        <taxon>Flavobacteriia</taxon>
        <taxon>Flavobacteriales</taxon>
        <taxon>Flavobacteriaceae</taxon>
    </lineage>
</organism>
<dbReference type="Gene3D" id="3.40.33.10">
    <property type="entry name" value="CAP"/>
    <property type="match status" value="1"/>
</dbReference>
<dbReference type="RefSeq" id="WP_092580311.1">
    <property type="nucleotide sequence ID" value="NZ_FOFN01000004.1"/>
</dbReference>
<reference evidence="2 3" key="1">
    <citation type="submission" date="2016-10" db="EMBL/GenBank/DDBJ databases">
        <authorList>
            <person name="de Groot N.N."/>
        </authorList>
    </citation>
    <scope>NUCLEOTIDE SEQUENCE [LARGE SCALE GENOMIC DNA]</scope>
    <source>
        <strain evidence="2 3">DSM 21035</strain>
    </source>
</reference>
<protein>
    <submittedName>
        <fullName evidence="2">Cysteine-rich secretory protein family protein</fullName>
    </submittedName>
</protein>
<evidence type="ECO:0000259" key="1">
    <source>
        <dbReference type="Pfam" id="PF00188"/>
    </source>
</evidence>
<dbReference type="PROSITE" id="PS51257">
    <property type="entry name" value="PROKAR_LIPOPROTEIN"/>
    <property type="match status" value="1"/>
</dbReference>
<gene>
    <name evidence="2" type="ORF">SAMN05421824_2623</name>
</gene>
<proteinExistence type="predicted"/>
<name>A0A1H9K524_9FLAO</name>
<dbReference type="AlphaFoldDB" id="A0A1H9K524"/>
<feature type="domain" description="SCP" evidence="1">
    <location>
        <begin position="49"/>
        <end position="153"/>
    </location>
</feature>
<evidence type="ECO:0000313" key="2">
    <source>
        <dbReference type="EMBL" id="SEQ94138.1"/>
    </source>
</evidence>
<dbReference type="EMBL" id="FOFN01000004">
    <property type="protein sequence ID" value="SEQ94138.1"/>
    <property type="molecule type" value="Genomic_DNA"/>
</dbReference>
<evidence type="ECO:0000313" key="3">
    <source>
        <dbReference type="Proteomes" id="UP000198999"/>
    </source>
</evidence>
<dbReference type="OrthoDB" id="982527at2"/>
<dbReference type="Pfam" id="PF00188">
    <property type="entry name" value="CAP"/>
    <property type="match status" value="1"/>
</dbReference>
<dbReference type="PANTHER" id="PTHR31157:SF1">
    <property type="entry name" value="SCP DOMAIN-CONTAINING PROTEIN"/>
    <property type="match status" value="1"/>
</dbReference>
<dbReference type="PANTHER" id="PTHR31157">
    <property type="entry name" value="SCP DOMAIN-CONTAINING PROTEIN"/>
    <property type="match status" value="1"/>
</dbReference>
<dbReference type="STRING" id="419940.SAMN05421824_2623"/>